<dbReference type="AlphaFoldDB" id="A0A8R7V3D2"/>
<evidence type="ECO:0000313" key="2">
    <source>
        <dbReference type="Proteomes" id="UP000015106"/>
    </source>
</evidence>
<reference evidence="1" key="3">
    <citation type="submission" date="2022-06" db="UniProtKB">
        <authorList>
            <consortium name="EnsemblPlants"/>
        </authorList>
    </citation>
    <scope>IDENTIFICATION</scope>
</reference>
<dbReference type="Gramene" id="TuG1812G0700002735.01.T01">
    <property type="protein sequence ID" value="TuG1812G0700002735.01.T01.cds395339"/>
    <property type="gene ID" value="TuG1812G0700002735.01"/>
</dbReference>
<name>A0A8R7V3D2_TRIUA</name>
<sequence>MSFFTQLIPHCRALHRCFLLLCNHHGFRFLLQCPSNPTFVLQ</sequence>
<reference evidence="2" key="1">
    <citation type="journal article" date="2013" name="Nature">
        <title>Draft genome of the wheat A-genome progenitor Triticum urartu.</title>
        <authorList>
            <person name="Ling H.Q."/>
            <person name="Zhao S."/>
            <person name="Liu D."/>
            <person name="Wang J."/>
            <person name="Sun H."/>
            <person name="Zhang C."/>
            <person name="Fan H."/>
            <person name="Li D."/>
            <person name="Dong L."/>
            <person name="Tao Y."/>
            <person name="Gao C."/>
            <person name="Wu H."/>
            <person name="Li Y."/>
            <person name="Cui Y."/>
            <person name="Guo X."/>
            <person name="Zheng S."/>
            <person name="Wang B."/>
            <person name="Yu K."/>
            <person name="Liang Q."/>
            <person name="Yang W."/>
            <person name="Lou X."/>
            <person name="Chen J."/>
            <person name="Feng M."/>
            <person name="Jian J."/>
            <person name="Zhang X."/>
            <person name="Luo G."/>
            <person name="Jiang Y."/>
            <person name="Liu J."/>
            <person name="Wang Z."/>
            <person name="Sha Y."/>
            <person name="Zhang B."/>
            <person name="Wu H."/>
            <person name="Tang D."/>
            <person name="Shen Q."/>
            <person name="Xue P."/>
            <person name="Zou S."/>
            <person name="Wang X."/>
            <person name="Liu X."/>
            <person name="Wang F."/>
            <person name="Yang Y."/>
            <person name="An X."/>
            <person name="Dong Z."/>
            <person name="Zhang K."/>
            <person name="Zhang X."/>
            <person name="Luo M.C."/>
            <person name="Dvorak J."/>
            <person name="Tong Y."/>
            <person name="Wang J."/>
            <person name="Yang H."/>
            <person name="Li Z."/>
            <person name="Wang D."/>
            <person name="Zhang A."/>
            <person name="Wang J."/>
        </authorList>
    </citation>
    <scope>NUCLEOTIDE SEQUENCE</scope>
    <source>
        <strain evidence="2">cv. G1812</strain>
    </source>
</reference>
<accession>A0A8R7V3D2</accession>
<dbReference type="Proteomes" id="UP000015106">
    <property type="component" value="Chromosome 7"/>
</dbReference>
<protein>
    <submittedName>
        <fullName evidence="1">Uncharacterized protein</fullName>
    </submittedName>
</protein>
<reference evidence="1" key="2">
    <citation type="submission" date="2018-03" db="EMBL/GenBank/DDBJ databases">
        <title>The Triticum urartu genome reveals the dynamic nature of wheat genome evolution.</title>
        <authorList>
            <person name="Ling H."/>
            <person name="Ma B."/>
            <person name="Shi X."/>
            <person name="Liu H."/>
            <person name="Dong L."/>
            <person name="Sun H."/>
            <person name="Cao Y."/>
            <person name="Gao Q."/>
            <person name="Zheng S."/>
            <person name="Li Y."/>
            <person name="Yu Y."/>
            <person name="Du H."/>
            <person name="Qi M."/>
            <person name="Li Y."/>
            <person name="Yu H."/>
            <person name="Cui Y."/>
            <person name="Wang N."/>
            <person name="Chen C."/>
            <person name="Wu H."/>
            <person name="Zhao Y."/>
            <person name="Zhang J."/>
            <person name="Li Y."/>
            <person name="Zhou W."/>
            <person name="Zhang B."/>
            <person name="Hu W."/>
            <person name="Eijk M."/>
            <person name="Tang J."/>
            <person name="Witsenboer H."/>
            <person name="Zhao S."/>
            <person name="Li Z."/>
            <person name="Zhang A."/>
            <person name="Wang D."/>
            <person name="Liang C."/>
        </authorList>
    </citation>
    <scope>NUCLEOTIDE SEQUENCE [LARGE SCALE GENOMIC DNA]</scope>
    <source>
        <strain evidence="1">cv. G1812</strain>
    </source>
</reference>
<evidence type="ECO:0000313" key="1">
    <source>
        <dbReference type="EnsemblPlants" id="TuG1812G0700002735.01.T01.cds395339"/>
    </source>
</evidence>
<organism evidence="1 2">
    <name type="scientific">Triticum urartu</name>
    <name type="common">Red wild einkorn</name>
    <name type="synonym">Crithodium urartu</name>
    <dbReference type="NCBI Taxonomy" id="4572"/>
    <lineage>
        <taxon>Eukaryota</taxon>
        <taxon>Viridiplantae</taxon>
        <taxon>Streptophyta</taxon>
        <taxon>Embryophyta</taxon>
        <taxon>Tracheophyta</taxon>
        <taxon>Spermatophyta</taxon>
        <taxon>Magnoliopsida</taxon>
        <taxon>Liliopsida</taxon>
        <taxon>Poales</taxon>
        <taxon>Poaceae</taxon>
        <taxon>BOP clade</taxon>
        <taxon>Pooideae</taxon>
        <taxon>Triticodae</taxon>
        <taxon>Triticeae</taxon>
        <taxon>Triticinae</taxon>
        <taxon>Triticum</taxon>
    </lineage>
</organism>
<proteinExistence type="predicted"/>
<keyword evidence="2" id="KW-1185">Reference proteome</keyword>
<dbReference type="EnsemblPlants" id="TuG1812G0700002735.01.T01">
    <property type="protein sequence ID" value="TuG1812G0700002735.01.T01.cds395339"/>
    <property type="gene ID" value="TuG1812G0700002735.01"/>
</dbReference>